<organism evidence="2 3">
    <name type="scientific">Mediterranea massiliensis</name>
    <dbReference type="NCBI Taxonomy" id="1841865"/>
    <lineage>
        <taxon>Bacteria</taxon>
        <taxon>Pseudomonadati</taxon>
        <taxon>Bacteroidota</taxon>
        <taxon>Bacteroidia</taxon>
        <taxon>Bacteroidales</taxon>
        <taxon>Bacteroidaceae</taxon>
        <taxon>Mediterranea</taxon>
    </lineage>
</organism>
<name>A0A921LCG5_9BACT</name>
<feature type="transmembrane region" description="Helical" evidence="1">
    <location>
        <begin position="29"/>
        <end position="54"/>
    </location>
</feature>
<reference evidence="2" key="2">
    <citation type="submission" date="2021-09" db="EMBL/GenBank/DDBJ databases">
        <authorList>
            <person name="Gilroy R."/>
        </authorList>
    </citation>
    <scope>NUCLEOTIDE SEQUENCE</scope>
    <source>
        <strain evidence="2">CHK55-1828</strain>
    </source>
</reference>
<sequence length="339" mass="39144">MDTINFKALETELHDELVRVKRWRRVVRVLSVVVYSLVFCWFMFVLFGGLLLARLGWDDYGMLTQTLIPVFIGLVVLSFLLSRSMASFQRQEAAATRRVMQALVPQVSFSLSSEADSELLGGSRLFTVSFGDPRLGVETYGEIESADGRLHVADVAVSYGWVNRWQYHPIAGYFVMLYRHVMRPVFAARMESSAYNFRGMFGWCRTERRYEGDILVLPDHLEDKVGYLARQMQALHKRFHARLVVLEDPEFERRFVVYADDEVTARMLLTPALMRRLTALRDAFGRDLMFSFSRGYFYYAASMPRGFLRLRPDALKGEGRMLEEICNDITLACRVADEV</sequence>
<dbReference type="RefSeq" id="WP_276828574.1">
    <property type="nucleotide sequence ID" value="NZ_DYVX01000084.1"/>
</dbReference>
<protein>
    <submittedName>
        <fullName evidence="2">DUF3137 domain-containing protein</fullName>
    </submittedName>
</protein>
<reference evidence="2" key="1">
    <citation type="journal article" date="2021" name="PeerJ">
        <title>Extensive microbial diversity within the chicken gut microbiome revealed by metagenomics and culture.</title>
        <authorList>
            <person name="Gilroy R."/>
            <person name="Ravi A."/>
            <person name="Getino M."/>
            <person name="Pursley I."/>
            <person name="Horton D.L."/>
            <person name="Alikhan N.F."/>
            <person name="Baker D."/>
            <person name="Gharbi K."/>
            <person name="Hall N."/>
            <person name="Watson M."/>
            <person name="Adriaenssens E.M."/>
            <person name="Foster-Nyarko E."/>
            <person name="Jarju S."/>
            <person name="Secka A."/>
            <person name="Antonio M."/>
            <person name="Oren A."/>
            <person name="Chaudhuri R.R."/>
            <person name="La Ragione R."/>
            <person name="Hildebrand F."/>
            <person name="Pallen M.J."/>
        </authorList>
    </citation>
    <scope>NUCLEOTIDE SEQUENCE</scope>
    <source>
        <strain evidence="2">CHK55-1828</strain>
    </source>
</reference>
<dbReference type="Proteomes" id="UP000717835">
    <property type="component" value="Unassembled WGS sequence"/>
</dbReference>
<evidence type="ECO:0000313" key="3">
    <source>
        <dbReference type="Proteomes" id="UP000717835"/>
    </source>
</evidence>
<keyword evidence="1" id="KW-1133">Transmembrane helix</keyword>
<keyword evidence="1" id="KW-0812">Transmembrane</keyword>
<dbReference type="EMBL" id="DYVX01000084">
    <property type="protein sequence ID" value="HJF92770.1"/>
    <property type="molecule type" value="Genomic_DNA"/>
</dbReference>
<keyword evidence="1" id="KW-0472">Membrane</keyword>
<comment type="caution">
    <text evidence="2">The sequence shown here is derived from an EMBL/GenBank/DDBJ whole genome shotgun (WGS) entry which is preliminary data.</text>
</comment>
<evidence type="ECO:0000256" key="1">
    <source>
        <dbReference type="SAM" id="Phobius"/>
    </source>
</evidence>
<feature type="transmembrane region" description="Helical" evidence="1">
    <location>
        <begin position="60"/>
        <end position="81"/>
    </location>
</feature>
<dbReference type="InterPro" id="IPR021484">
    <property type="entry name" value="DUF3137"/>
</dbReference>
<dbReference type="AlphaFoldDB" id="A0A921LCG5"/>
<proteinExistence type="predicted"/>
<accession>A0A921LCG5</accession>
<dbReference type="Pfam" id="PF11335">
    <property type="entry name" value="DUF3137"/>
    <property type="match status" value="1"/>
</dbReference>
<gene>
    <name evidence="2" type="ORF">K8W02_10390</name>
</gene>
<evidence type="ECO:0000313" key="2">
    <source>
        <dbReference type="EMBL" id="HJF92770.1"/>
    </source>
</evidence>